<dbReference type="Proteomes" id="UP000053030">
    <property type="component" value="Unassembled WGS sequence"/>
</dbReference>
<dbReference type="Gene3D" id="3.30.420.10">
    <property type="entry name" value="Ribonuclease H-like superfamily/Ribonuclease H"/>
    <property type="match status" value="1"/>
</dbReference>
<protein>
    <recommendedName>
        <fullName evidence="3 13">Exodeoxyribonuclease I</fullName>
        <ecNumber evidence="2 13">3.1.11.1</ecNumber>
    </recommendedName>
</protein>
<dbReference type="PROSITE" id="PS51784">
    <property type="entry name" value="EXOI_SH3"/>
    <property type="match status" value="1"/>
</dbReference>
<dbReference type="InterPro" id="IPR013620">
    <property type="entry name" value="Exonuc_1_SH3"/>
</dbReference>
<dbReference type="PROSITE" id="PS51785">
    <property type="entry name" value="EXOI_C"/>
    <property type="match status" value="1"/>
</dbReference>
<evidence type="ECO:0000256" key="12">
    <source>
        <dbReference type="ARBA" id="ARBA00046792"/>
    </source>
</evidence>
<dbReference type="PANTHER" id="PTHR11046:SF11">
    <property type="entry name" value="EXODEOXYRIBONUCLEASE I"/>
    <property type="match status" value="1"/>
</dbReference>
<feature type="binding site" evidence="15">
    <location>
        <position position="188"/>
    </location>
    <ligand>
        <name>Mg(2+)</name>
        <dbReference type="ChEBI" id="CHEBI:18420"/>
        <label>2</label>
    </ligand>
</feature>
<dbReference type="GO" id="GO:0006281">
    <property type="term" value="P:DNA repair"/>
    <property type="evidence" value="ECO:0007669"/>
    <property type="project" value="UniProtKB-KW"/>
</dbReference>
<dbReference type="EC" id="3.1.11.1" evidence="2 13"/>
<evidence type="ECO:0000256" key="1">
    <source>
        <dbReference type="ARBA" id="ARBA00000563"/>
    </source>
</evidence>
<dbReference type="Pfam" id="PF08411">
    <property type="entry name" value="ExoI_SH3"/>
    <property type="match status" value="1"/>
</dbReference>
<feature type="binding site" evidence="14">
    <location>
        <position position="19"/>
    </location>
    <ligand>
        <name>substrate</name>
    </ligand>
</feature>
<dbReference type="FunFam" id="1.20.1280.70:FF:000001">
    <property type="entry name" value="Exodeoxyribonuclease I"/>
    <property type="match status" value="1"/>
</dbReference>
<evidence type="ECO:0000256" key="9">
    <source>
        <dbReference type="ARBA" id="ARBA00022842"/>
    </source>
</evidence>
<dbReference type="Gene3D" id="3.30.1520.20">
    <property type="entry name" value="Exonuclease ExoI, domain 2"/>
    <property type="match status" value="1"/>
</dbReference>
<gene>
    <name evidence="18" type="ORF">AFK76_08195</name>
</gene>
<dbReference type="AlphaFoldDB" id="A0A837NG36"/>
<evidence type="ECO:0000313" key="18">
    <source>
        <dbReference type="EMBL" id="KPD23637.1"/>
    </source>
</evidence>
<proteinExistence type="predicted"/>
<comment type="cofactor">
    <cofactor evidence="15">
        <name>Mg(2+)</name>
        <dbReference type="ChEBI" id="CHEBI:18420"/>
    </cofactor>
    <text evidence="15">Binds 2 Mg(2+) ions per monomer.</text>
</comment>
<dbReference type="RefSeq" id="WP_053953817.1">
    <property type="nucleotide sequence ID" value="NZ_FNCB01000007.1"/>
</dbReference>
<feature type="binding site" evidence="15">
    <location>
        <position position="19"/>
    </location>
    <ligand>
        <name>Mg(2+)</name>
        <dbReference type="ChEBI" id="CHEBI:18420"/>
        <label>2</label>
    </ligand>
</feature>
<dbReference type="GO" id="GO:0046872">
    <property type="term" value="F:metal ion binding"/>
    <property type="evidence" value="ECO:0007669"/>
    <property type="project" value="UniProtKB-KW"/>
</dbReference>
<dbReference type="InterPro" id="IPR022894">
    <property type="entry name" value="Oligoribonuclease"/>
</dbReference>
<feature type="domain" description="ExoI C-terminal" evidence="17">
    <location>
        <begin position="363"/>
        <end position="483"/>
    </location>
</feature>
<evidence type="ECO:0000256" key="6">
    <source>
        <dbReference type="ARBA" id="ARBA00022763"/>
    </source>
</evidence>
<keyword evidence="10" id="KW-0238">DNA-binding</keyword>
<feature type="domain" description="ExoI SH3-like" evidence="16">
    <location>
        <begin position="204"/>
        <end position="359"/>
    </location>
</feature>
<dbReference type="OrthoDB" id="9763470at2"/>
<evidence type="ECO:0000313" key="19">
    <source>
        <dbReference type="Proteomes" id="UP000053030"/>
    </source>
</evidence>
<dbReference type="PANTHER" id="PTHR11046">
    <property type="entry name" value="OLIGORIBONUCLEASE, MITOCHONDRIAL"/>
    <property type="match status" value="1"/>
</dbReference>
<feature type="binding site" evidence="15">
    <location>
        <position position="17"/>
    </location>
    <ligand>
        <name>Mg(2+)</name>
        <dbReference type="ChEBI" id="CHEBI:18420"/>
        <label>1</label>
    </ligand>
</feature>
<keyword evidence="8 13" id="KW-0269">Exonuclease</keyword>
<dbReference type="InterPro" id="IPR034747">
    <property type="entry name" value="EXOI_SH3"/>
</dbReference>
<dbReference type="InterPro" id="IPR013520">
    <property type="entry name" value="Ribonucl_H"/>
</dbReference>
<dbReference type="CDD" id="cd06138">
    <property type="entry name" value="ExoI_N"/>
    <property type="match status" value="1"/>
</dbReference>
<dbReference type="Gene3D" id="1.10.287.1240">
    <property type="match status" value="1"/>
</dbReference>
<evidence type="ECO:0000256" key="15">
    <source>
        <dbReference type="PIRSR" id="PIRSR000977-2"/>
    </source>
</evidence>
<evidence type="ECO:0000256" key="13">
    <source>
        <dbReference type="PIRNR" id="PIRNR000977"/>
    </source>
</evidence>
<feature type="binding site" evidence="14">
    <location>
        <position position="167"/>
    </location>
    <ligand>
        <name>substrate</name>
    </ligand>
</feature>
<comment type="caution">
    <text evidence="18">The sequence shown here is derived from an EMBL/GenBank/DDBJ whole genome shotgun (WGS) entry which is preliminary data.</text>
</comment>
<comment type="catalytic activity">
    <reaction evidence="1 13">
        <text>Exonucleolytic cleavage in the 3'- to 5'-direction to yield nucleoside 5'-phosphates.</text>
        <dbReference type="EC" id="3.1.11.1"/>
    </reaction>
</comment>
<dbReference type="SMART" id="SM00479">
    <property type="entry name" value="EXOIII"/>
    <property type="match status" value="1"/>
</dbReference>
<sequence>MQPNSNNKEQETFYWHDYETWGANPLIDRPAQFAGLRTDTDFNVVGRPLTLYVQPTPDFLPNPEATLVTGITPQLALKQGVSEAAFSKAIAEEFQQPNTTIIGYNNIRFDDEVTRSLFYRNFYDPYEYSWQNGNSRWDLIDVTRACFALRPEGINWPDNDDGQPSLKLEHLSVANNIEHGQAHDAMSDVYATIGLAKLIKEKQPKLWQWAYSIRRKQKLLNLFNWQAPEPLAHVSGFYGTVNRYLSAILPLGFHPKQNSNVIAWDLRIDPKLFADNSVDELVELTYTSRKELEAQGQQKSGLQNIHLGRSPFLAPIKTISEDASARADLNMETVAANAQWLQENSAFRDKLMQVFEQTKEFAPRTDVDHQIYDGFFSPQDKKHMEIIRASEPQQLAGLDLAFEDPRMEKLLLRYRARNYPSTLTDKELNQWRQFCQQRLIDPPEGMLSADAFALRLEELANQHQEDAHKLRLLKSLYDYVASL</sequence>
<dbReference type="InterPro" id="IPR058561">
    <property type="entry name" value="Exonuc_1_C"/>
</dbReference>
<evidence type="ECO:0000256" key="2">
    <source>
        <dbReference type="ARBA" id="ARBA00012108"/>
    </source>
</evidence>
<name>A0A837NG36_9GAMM</name>
<dbReference type="EMBL" id="LHSG01000007">
    <property type="protein sequence ID" value="KPD23637.1"/>
    <property type="molecule type" value="Genomic_DNA"/>
</dbReference>
<dbReference type="NCBIfam" id="NF008746">
    <property type="entry name" value="PRK11779.1"/>
    <property type="match status" value="1"/>
</dbReference>
<evidence type="ECO:0000256" key="5">
    <source>
        <dbReference type="ARBA" id="ARBA00022723"/>
    </source>
</evidence>
<dbReference type="Gene3D" id="1.20.1280.70">
    <property type="entry name" value="Exonuclease ExoI, domain 3"/>
    <property type="match status" value="1"/>
</dbReference>
<dbReference type="GO" id="GO:0003677">
    <property type="term" value="F:DNA binding"/>
    <property type="evidence" value="ECO:0007669"/>
    <property type="project" value="UniProtKB-KW"/>
</dbReference>
<keyword evidence="4 13" id="KW-0540">Nuclease</keyword>
<evidence type="ECO:0000256" key="4">
    <source>
        <dbReference type="ARBA" id="ARBA00022722"/>
    </source>
</evidence>
<keyword evidence="11 13" id="KW-0234">DNA repair</keyword>
<dbReference type="InterPro" id="IPR036397">
    <property type="entry name" value="RNaseH_sf"/>
</dbReference>
<keyword evidence="19" id="KW-1185">Reference proteome</keyword>
<dbReference type="SUPFAM" id="SSF53098">
    <property type="entry name" value="Ribonuclease H-like"/>
    <property type="match status" value="1"/>
</dbReference>
<evidence type="ECO:0000256" key="11">
    <source>
        <dbReference type="ARBA" id="ARBA00023204"/>
    </source>
</evidence>
<evidence type="ECO:0000256" key="3">
    <source>
        <dbReference type="ARBA" id="ARBA00019900"/>
    </source>
</evidence>
<keyword evidence="7 13" id="KW-0378">Hydrolase</keyword>
<accession>A0A837NG36</accession>
<evidence type="ECO:0000259" key="16">
    <source>
        <dbReference type="PROSITE" id="PS51784"/>
    </source>
</evidence>
<dbReference type="FunFam" id="3.30.420.10:FF:000033">
    <property type="entry name" value="Exodeoxyribonuclease I"/>
    <property type="match status" value="1"/>
</dbReference>
<keyword evidence="9 15" id="KW-0460">Magnesium</keyword>
<comment type="subunit">
    <text evidence="12">Monomer. Interacts with ssb (via C-terminus); this interaction stimulates the exonuclease activity by recruiting the enzyme to its substrate.</text>
</comment>
<evidence type="ECO:0000259" key="17">
    <source>
        <dbReference type="PROSITE" id="PS51785"/>
    </source>
</evidence>
<dbReference type="PIRSF" id="PIRSF000977">
    <property type="entry name" value="Exodeoxyribonuclease_I"/>
    <property type="match status" value="1"/>
</dbReference>
<dbReference type="GO" id="GO:0008310">
    <property type="term" value="F:single-stranded DNA 3'-5' DNA exonuclease activity"/>
    <property type="evidence" value="ECO:0007669"/>
    <property type="project" value="UniProtKB-EC"/>
</dbReference>
<dbReference type="Pfam" id="PF00929">
    <property type="entry name" value="RNase_T"/>
    <property type="match status" value="1"/>
</dbReference>
<evidence type="ECO:0000256" key="10">
    <source>
        <dbReference type="ARBA" id="ARBA00023125"/>
    </source>
</evidence>
<evidence type="ECO:0000256" key="8">
    <source>
        <dbReference type="ARBA" id="ARBA00022839"/>
    </source>
</evidence>
<reference evidence="18 19" key="1">
    <citation type="submission" date="2015-08" db="EMBL/GenBank/DDBJ databases">
        <title>Genome sequencing and assembly of the deep-sea bacterium Idiomarina zobellii.</title>
        <authorList>
            <person name="Mithoefer S.D."/>
            <person name="Rheaume B.A."/>
            <person name="MacLea K.S."/>
        </authorList>
    </citation>
    <scope>NUCLEOTIDE SEQUENCE [LARGE SCALE GENOMIC DNA]</scope>
    <source>
        <strain evidence="18 19">KMM 231</strain>
    </source>
</reference>
<evidence type="ECO:0000256" key="7">
    <source>
        <dbReference type="ARBA" id="ARBA00022801"/>
    </source>
</evidence>
<keyword evidence="6 13" id="KW-0227">DNA damage</keyword>
<dbReference type="InterPro" id="IPR023607">
    <property type="entry name" value="Exodeoxyribonuclease_I"/>
</dbReference>
<dbReference type="GO" id="GO:0000175">
    <property type="term" value="F:3'-5'-RNA exonuclease activity"/>
    <property type="evidence" value="ECO:0007669"/>
    <property type="project" value="InterPro"/>
</dbReference>
<organism evidence="18 19">
    <name type="scientific">Idiomarina zobellii</name>
    <dbReference type="NCBI Taxonomy" id="86103"/>
    <lineage>
        <taxon>Bacteria</taxon>
        <taxon>Pseudomonadati</taxon>
        <taxon>Pseudomonadota</taxon>
        <taxon>Gammaproteobacteria</taxon>
        <taxon>Alteromonadales</taxon>
        <taxon>Idiomarinaceae</taxon>
        <taxon>Idiomarina</taxon>
    </lineage>
</organism>
<dbReference type="InterPro" id="IPR012337">
    <property type="entry name" value="RNaseH-like_sf"/>
</dbReference>
<evidence type="ECO:0000256" key="14">
    <source>
        <dbReference type="PIRSR" id="PIRSR000977-1"/>
    </source>
</evidence>
<dbReference type="InterPro" id="IPR038649">
    <property type="entry name" value="EXOI_SH3_sf"/>
</dbReference>
<keyword evidence="5 15" id="KW-0479">Metal-binding</keyword>
<dbReference type="Pfam" id="PF26016">
    <property type="entry name" value="ExoI_C"/>
    <property type="match status" value="1"/>
</dbReference>